<accession>A0AA88SAR5</accession>
<evidence type="ECO:0000313" key="1">
    <source>
        <dbReference type="EMBL" id="KAK2825528.1"/>
    </source>
</evidence>
<dbReference type="AlphaFoldDB" id="A0AA88SAR5"/>
<organism evidence="1 2">
    <name type="scientific">Tachysurus vachellii</name>
    <name type="common">Darkbarbel catfish</name>
    <name type="synonym">Pelteobagrus vachellii</name>
    <dbReference type="NCBI Taxonomy" id="175792"/>
    <lineage>
        <taxon>Eukaryota</taxon>
        <taxon>Metazoa</taxon>
        <taxon>Chordata</taxon>
        <taxon>Craniata</taxon>
        <taxon>Vertebrata</taxon>
        <taxon>Euteleostomi</taxon>
        <taxon>Actinopterygii</taxon>
        <taxon>Neopterygii</taxon>
        <taxon>Teleostei</taxon>
        <taxon>Ostariophysi</taxon>
        <taxon>Siluriformes</taxon>
        <taxon>Bagridae</taxon>
        <taxon>Tachysurus</taxon>
    </lineage>
</organism>
<proteinExistence type="predicted"/>
<reference evidence="1" key="1">
    <citation type="submission" date="2023-08" db="EMBL/GenBank/DDBJ databases">
        <title>Pelteobagrus vachellii genome.</title>
        <authorList>
            <person name="Liu H."/>
        </authorList>
    </citation>
    <scope>NUCLEOTIDE SEQUENCE</scope>
    <source>
        <strain evidence="1">PRFRI_2022a</strain>
        <tissue evidence="1">Muscle</tissue>
    </source>
</reference>
<comment type="caution">
    <text evidence="1">The sequence shown here is derived from an EMBL/GenBank/DDBJ whole genome shotgun (WGS) entry which is preliminary data.</text>
</comment>
<keyword evidence="2" id="KW-1185">Reference proteome</keyword>
<dbReference type="EMBL" id="JAVHJS010000020">
    <property type="protein sequence ID" value="KAK2825528.1"/>
    <property type="molecule type" value="Genomic_DNA"/>
</dbReference>
<gene>
    <name evidence="1" type="ORF">Q7C36_019455</name>
</gene>
<protein>
    <submittedName>
        <fullName evidence="1">Uncharacterized protein</fullName>
    </submittedName>
</protein>
<evidence type="ECO:0000313" key="2">
    <source>
        <dbReference type="Proteomes" id="UP001187315"/>
    </source>
</evidence>
<name>A0AA88SAR5_TACVA</name>
<dbReference type="Proteomes" id="UP001187315">
    <property type="component" value="Unassembled WGS sequence"/>
</dbReference>
<sequence>MLEKEGMVISDGGAADCSAKNGSCKHLEVPSHMFMDKNRGFSPQTLLQLRVIISAKKLLLERDMYL</sequence>